<dbReference type="AlphaFoldDB" id="A0A6N8I2T3"/>
<gene>
    <name evidence="1" type="ORF">CAFE_30450</name>
</gene>
<evidence type="ECO:0008006" key="3">
    <source>
        <dbReference type="Google" id="ProtNLM"/>
    </source>
</evidence>
<name>A0A6N8I2T3_9FIRM</name>
<dbReference type="OrthoDB" id="1723573at2"/>
<sequence>MSKLIGSDYLLLLLYLDNKKPIKGAIRLTKMMFLFNEEIAPLLKKKGLNSDKLPEFFAYNYGPFSKELYDQIEFFRGLGFIKVTDINASEEMGEVDDWQEDAFIDEMTEQSQSHVREDGKYMKYEIATQGIKYVEEEILPLDPDQLSILEIFKKKIISLYPKQILKYVYTKYPKYTTNSLIKDEVMRDD</sequence>
<keyword evidence="2" id="KW-1185">Reference proteome</keyword>
<proteinExistence type="predicted"/>
<dbReference type="Proteomes" id="UP000469440">
    <property type="component" value="Unassembled WGS sequence"/>
</dbReference>
<protein>
    <recommendedName>
        <fullName evidence="3">Antitoxin SocA-like Panacea domain-containing protein</fullName>
    </recommendedName>
</protein>
<organism evidence="1 2">
    <name type="scientific">Caproicibacter fermentans</name>
    <dbReference type="NCBI Taxonomy" id="2576756"/>
    <lineage>
        <taxon>Bacteria</taxon>
        <taxon>Bacillati</taxon>
        <taxon>Bacillota</taxon>
        <taxon>Clostridia</taxon>
        <taxon>Eubacteriales</taxon>
        <taxon>Acutalibacteraceae</taxon>
        <taxon>Caproicibacter</taxon>
    </lineage>
</organism>
<evidence type="ECO:0000313" key="1">
    <source>
        <dbReference type="EMBL" id="MVB12312.1"/>
    </source>
</evidence>
<reference evidence="1 2" key="1">
    <citation type="submission" date="2019-09" db="EMBL/GenBank/DDBJ databases">
        <title>Genome sequence of Clostridium sp. EA1.</title>
        <authorList>
            <person name="Poehlein A."/>
            <person name="Bengelsdorf F.R."/>
            <person name="Daniel R."/>
        </authorList>
    </citation>
    <scope>NUCLEOTIDE SEQUENCE [LARGE SCALE GENOMIC DNA]</scope>
    <source>
        <strain evidence="1 2">EA1</strain>
    </source>
</reference>
<dbReference type="EMBL" id="VWXL01000086">
    <property type="protein sequence ID" value="MVB12312.1"/>
    <property type="molecule type" value="Genomic_DNA"/>
</dbReference>
<accession>A0A6N8I2T3</accession>
<dbReference type="RefSeq" id="WP_128743078.1">
    <property type="nucleotide sequence ID" value="NZ_VWXL01000086.1"/>
</dbReference>
<evidence type="ECO:0000313" key="2">
    <source>
        <dbReference type="Proteomes" id="UP000469440"/>
    </source>
</evidence>
<comment type="caution">
    <text evidence="1">The sequence shown here is derived from an EMBL/GenBank/DDBJ whole genome shotgun (WGS) entry which is preliminary data.</text>
</comment>